<dbReference type="CDD" id="cd05401">
    <property type="entry name" value="NT_GlnE_GlnD_like"/>
    <property type="match status" value="1"/>
</dbReference>
<dbReference type="CDD" id="cd00038">
    <property type="entry name" value="CAP_ED"/>
    <property type="match status" value="1"/>
</dbReference>
<dbReference type="Pfam" id="PF03445">
    <property type="entry name" value="DUF294"/>
    <property type="match status" value="1"/>
</dbReference>
<dbReference type="GO" id="GO:0008773">
    <property type="term" value="F:[protein-PII] uridylyltransferase activity"/>
    <property type="evidence" value="ECO:0007669"/>
    <property type="project" value="InterPro"/>
</dbReference>
<sequence>MHDRDDLRAALETHEPFSSASPEVRERVIASAEIAPYAAGTLVLDAFSDPSSAVYLILDGQVGLWNDARKRPLEPDEILGPGRVFGFSAMITERSVGPKAIALTQARVARLPGEHAAAAFVTRQGARFLADNLLPHHEETLPTRATGYQRLGDLIVESPLQVPASASIAEVAKAMTDQGRTCAVVTLDDGFGLVTDASLRERVLVDGLPPTAPARDALDRTALHTPEDTSAAESLVGLIEADAEAIVVTTQDGRLAGVVTMREFALSPAAADLAVHQQLRRAPTSADLTRHAQEIPSLLRHLLRRGLGSGRVIAVYSSLIDAIIHRAIEIELAKRPDLPADGFTWYALGSNGRREAVLSSDVDSGVAFADGTSPELMSAYREVFAQVDVVLMDAGFTGDAHGVSARHEILSRTDSEWLAAARGWLADPVADKGAIMTSLLVDSRPITGAQRRVAAEFVASELRSHPGTMRLLLLDALDRRAKWRSMLEGWRGPVRYDLKDHAILPLVNLARWGALAVRSTALSTPDRLRACGGTSILPQAQANSLIEVFEVLQRLRLRYQLLQVADGARASDAVLIDQLSPIDRSVVAQAVREIATAQKRLANFSAYVDTDEWTRPAQG</sequence>
<dbReference type="InterPro" id="IPR018821">
    <property type="entry name" value="DUF294_put_nucleoTrafse_sb-bd"/>
</dbReference>
<accession>W6JUA0</accession>
<dbReference type="SUPFAM" id="SSF51206">
    <property type="entry name" value="cAMP-binding domain-like"/>
    <property type="match status" value="1"/>
</dbReference>
<dbReference type="STRING" id="1193182.BN11_1310008"/>
<name>W6JUA0_9MICO</name>
<dbReference type="InterPro" id="IPR018490">
    <property type="entry name" value="cNMP-bd_dom_sf"/>
</dbReference>
<dbReference type="PROSITE" id="PS50042">
    <property type="entry name" value="CNMP_BINDING_3"/>
    <property type="match status" value="1"/>
</dbReference>
<evidence type="ECO:0000313" key="3">
    <source>
        <dbReference type="Proteomes" id="UP000035763"/>
    </source>
</evidence>
<dbReference type="Gene3D" id="2.60.120.10">
    <property type="entry name" value="Jelly Rolls"/>
    <property type="match status" value="1"/>
</dbReference>
<organism evidence="2 3">
    <name type="scientific">Nostocoides australiense Ben110</name>
    <dbReference type="NCBI Taxonomy" id="1193182"/>
    <lineage>
        <taxon>Bacteria</taxon>
        <taxon>Bacillati</taxon>
        <taxon>Actinomycetota</taxon>
        <taxon>Actinomycetes</taxon>
        <taxon>Micrococcales</taxon>
        <taxon>Intrasporangiaceae</taxon>
        <taxon>Nostocoides</taxon>
    </lineage>
</organism>
<dbReference type="Gene3D" id="3.10.580.10">
    <property type="entry name" value="CBS-domain"/>
    <property type="match status" value="1"/>
</dbReference>
<dbReference type="SUPFAM" id="SSF54631">
    <property type="entry name" value="CBS-domain pair"/>
    <property type="match status" value="1"/>
</dbReference>
<protein>
    <recommendedName>
        <fullName evidence="1">Cyclic nucleotide-binding domain-containing protein</fullName>
    </recommendedName>
</protein>
<dbReference type="InterPro" id="IPR000595">
    <property type="entry name" value="cNMP-bd_dom"/>
</dbReference>
<dbReference type="Pfam" id="PF10335">
    <property type="entry name" value="DUF294_C"/>
    <property type="match status" value="1"/>
</dbReference>
<feature type="domain" description="Cyclic nucleotide-binding" evidence="1">
    <location>
        <begin position="16"/>
        <end position="111"/>
    </location>
</feature>
<reference evidence="2 3" key="1">
    <citation type="journal article" date="2013" name="ISME J.">
        <title>A metabolic model for members of the genus Tetrasphaera involved in enhanced biological phosphorus removal.</title>
        <authorList>
            <person name="Kristiansen R."/>
            <person name="Nguyen H.T.T."/>
            <person name="Saunders A.M."/>
            <person name="Nielsen J.L."/>
            <person name="Wimmer R."/>
            <person name="Le V.Q."/>
            <person name="McIlroy S.J."/>
            <person name="Petrovski S."/>
            <person name="Seviour R.J."/>
            <person name="Calteau A."/>
            <person name="Nielsen K.L."/>
            <person name="Nielsen P.H."/>
        </authorList>
    </citation>
    <scope>NUCLEOTIDE SEQUENCE [LARGE SCALE GENOMIC DNA]</scope>
    <source>
        <strain evidence="2 3">Ben110</strain>
    </source>
</reference>
<evidence type="ECO:0000259" key="1">
    <source>
        <dbReference type="PROSITE" id="PS50042"/>
    </source>
</evidence>
<dbReference type="EMBL" id="CAJA01000037">
    <property type="protein sequence ID" value="CCH72060.1"/>
    <property type="molecule type" value="Genomic_DNA"/>
</dbReference>
<proteinExistence type="predicted"/>
<dbReference type="InterPro" id="IPR014710">
    <property type="entry name" value="RmlC-like_jellyroll"/>
</dbReference>
<dbReference type="Proteomes" id="UP000035763">
    <property type="component" value="Unassembled WGS sequence"/>
</dbReference>
<dbReference type="RefSeq" id="WP_048697111.1">
    <property type="nucleotide sequence ID" value="NZ_HG764815.1"/>
</dbReference>
<evidence type="ECO:0000313" key="2">
    <source>
        <dbReference type="EMBL" id="CCH72060.1"/>
    </source>
</evidence>
<dbReference type="AlphaFoldDB" id="W6JUA0"/>
<gene>
    <name evidence="2" type="ORF">BN11_1310008</name>
</gene>
<dbReference type="InterPro" id="IPR046342">
    <property type="entry name" value="CBS_dom_sf"/>
</dbReference>
<dbReference type="InterPro" id="IPR005105">
    <property type="entry name" value="GlnD_Uridyltrans_N"/>
</dbReference>
<comment type="caution">
    <text evidence="2">The sequence shown here is derived from an EMBL/GenBank/DDBJ whole genome shotgun (WGS) entry which is preliminary data.</text>
</comment>
<keyword evidence="3" id="KW-1185">Reference proteome</keyword>
<dbReference type="OrthoDB" id="9789996at2"/>